<gene>
    <name evidence="2" type="ORF">D6J04_00505</name>
    <name evidence="1" type="ORF">DB745_06915</name>
    <name evidence="3" type="ORF">DIZ81_08510</name>
</gene>
<dbReference type="GeneID" id="48948125"/>
<keyword evidence="4" id="KW-1185">Reference proteome</keyword>
<reference evidence="2 5" key="3">
    <citation type="submission" date="2018-09" db="EMBL/GenBank/DDBJ databases">
        <title>Draft genome sequences of Legionella taurinensis isolated from water samples.</title>
        <authorList>
            <person name="Chakeri A."/>
            <person name="Allerberger F."/>
            <person name="Kundi M."/>
            <person name="Ruppitsch W."/>
            <person name="Schmid D."/>
        </authorList>
    </citation>
    <scope>NUCLEOTIDE SEQUENCE [LARGE SCALE GENOMIC DNA]</scope>
    <source>
        <strain evidence="2 5">4570-18-6</strain>
    </source>
</reference>
<dbReference type="Gene3D" id="6.20.250.80">
    <property type="match status" value="1"/>
</dbReference>
<organism evidence="2 5">
    <name type="scientific">Legionella taurinensis</name>
    <dbReference type="NCBI Taxonomy" id="70611"/>
    <lineage>
        <taxon>Bacteria</taxon>
        <taxon>Pseudomonadati</taxon>
        <taxon>Pseudomonadota</taxon>
        <taxon>Gammaproteobacteria</taxon>
        <taxon>Legionellales</taxon>
        <taxon>Legionellaceae</taxon>
        <taxon>Legionella</taxon>
    </lineage>
</organism>
<dbReference type="InterPro" id="IPR029058">
    <property type="entry name" value="AB_hydrolase_fold"/>
</dbReference>
<dbReference type="EMBL" id="QCXM01000005">
    <property type="protein sequence ID" value="PUT47956.1"/>
    <property type="molecule type" value="Genomic_DNA"/>
</dbReference>
<evidence type="ECO:0000313" key="3">
    <source>
        <dbReference type="EMBL" id="TID42688.1"/>
    </source>
</evidence>
<accession>A0A3A5LB05</accession>
<evidence type="ECO:0000313" key="4">
    <source>
        <dbReference type="Proteomes" id="UP000251035"/>
    </source>
</evidence>
<reference evidence="3 6" key="2">
    <citation type="submission" date="2018-04" db="EMBL/GenBank/DDBJ databases">
        <title>Whole genome sequence comparison of clinical and drinking water Legionella pneumophila isolates.</title>
        <authorList>
            <person name="Garner E."/>
        </authorList>
    </citation>
    <scope>NUCLEOTIDE SEQUENCE [LARGE SCALE GENOMIC DNA]</scope>
    <source>
        <strain evidence="3 6">WH02</strain>
    </source>
</reference>
<comment type="caution">
    <text evidence="2">The sequence shown here is derived from an EMBL/GenBank/DDBJ whole genome shotgun (WGS) entry which is preliminary data.</text>
</comment>
<reference evidence="1 4" key="1">
    <citation type="submission" date="2018-04" db="EMBL/GenBank/DDBJ databases">
        <title>Whole genome sequence comparison of clinical and drinking water Legionella pneumophila isolates associated with the Flint Water Crisis.</title>
        <authorList>
            <person name="Garner E."/>
            <person name="Brown C."/>
            <person name="Schwake O."/>
            <person name="Coil D."/>
            <person name="Jospin G."/>
            <person name="Eisen J."/>
            <person name="Edwards M."/>
            <person name="Pruden A."/>
        </authorList>
    </citation>
    <scope>NUCLEOTIDE SEQUENCE [LARGE SCALE GENOMIC DNA]</scope>
    <source>
        <strain evidence="1 4">Genessee03</strain>
    </source>
</reference>
<dbReference type="RefSeq" id="WP_108293095.1">
    <property type="nucleotide sequence ID" value="NZ_CAAAIR010000001.1"/>
</dbReference>
<dbReference type="NCBIfam" id="NF045526">
    <property type="entry name" value="SdbBC"/>
    <property type="match status" value="1"/>
</dbReference>
<dbReference type="Gene3D" id="3.40.50.1820">
    <property type="entry name" value="alpha/beta hydrolase"/>
    <property type="match status" value="1"/>
</dbReference>
<evidence type="ECO:0000313" key="1">
    <source>
        <dbReference type="EMBL" id="PUT47956.1"/>
    </source>
</evidence>
<evidence type="ECO:0000313" key="2">
    <source>
        <dbReference type="EMBL" id="RJT49173.1"/>
    </source>
</evidence>
<evidence type="ECO:0000313" key="5">
    <source>
        <dbReference type="Proteomes" id="UP000270757"/>
    </source>
</evidence>
<dbReference type="SUPFAM" id="SSF53474">
    <property type="entry name" value="alpha/beta-Hydrolases"/>
    <property type="match status" value="1"/>
</dbReference>
<dbReference type="EMBL" id="QZWB01000001">
    <property type="protein sequence ID" value="RJT49173.1"/>
    <property type="molecule type" value="Genomic_DNA"/>
</dbReference>
<dbReference type="EMBL" id="QFGG01000006">
    <property type="protein sequence ID" value="TID42688.1"/>
    <property type="molecule type" value="Genomic_DNA"/>
</dbReference>
<protein>
    <recommendedName>
        <fullName evidence="7">Alpha/beta hydrolase</fullName>
    </recommendedName>
</protein>
<name>A0A3A5LB05_9GAMM</name>
<dbReference type="AlphaFoldDB" id="A0A3A5LB05"/>
<dbReference type="OrthoDB" id="5642226at2"/>
<dbReference type="Proteomes" id="UP000270757">
    <property type="component" value="Unassembled WGS sequence"/>
</dbReference>
<proteinExistence type="predicted"/>
<dbReference type="Proteomes" id="UP000251035">
    <property type="component" value="Unassembled WGS sequence"/>
</dbReference>
<evidence type="ECO:0008006" key="7">
    <source>
        <dbReference type="Google" id="ProtNLM"/>
    </source>
</evidence>
<dbReference type="Proteomes" id="UP000306421">
    <property type="component" value="Unassembled WGS sequence"/>
</dbReference>
<evidence type="ECO:0000313" key="6">
    <source>
        <dbReference type="Proteomes" id="UP000306421"/>
    </source>
</evidence>
<sequence length="421" mass="48017">MTSAFKRKIQTLLATVLFPTTHKDWYKEKGYGKGKADAFDDFLSNQRQNSKAPYHDVFQGLAIQRHAVDCIDYRKNHCKLDSIRFTPENPKVKSGEGLHIVNFFGRLEYYECNFRDMAQQAHATGATIHAFNPPGMNSSTGHVLEFKDLVNAGIAQVNALLKNGIHPDKIILQGNCMGAAVAEEVNAHFEKHLHIQLRRINSNSFKSMSALVIYLYPPLSLLKDTVKKLLEYTGWQTTPGKLFRTTSPHKVYMSRVNDQTIKREARMGTRVYKLMKQEGSAEPDYGDYEPHRQWLDEHAIMALDTEKFAGDEQVNPHELDLYKLKSISDNVTAYDFVNRYIESSNQYIESHPQTVESSQLKTGAPYLHEAATAVFPEHDEVQQKIMGALNEFLAVATLPEYRQLSKEEQPNERIEVISEPH</sequence>